<evidence type="ECO:0000256" key="1">
    <source>
        <dbReference type="SAM" id="MobiDB-lite"/>
    </source>
</evidence>
<evidence type="ECO:0000313" key="3">
    <source>
        <dbReference type="EMBL" id="KRL48077.1"/>
    </source>
</evidence>
<feature type="compositionally biased region" description="Polar residues" evidence="1">
    <location>
        <begin position="167"/>
        <end position="176"/>
    </location>
</feature>
<evidence type="ECO:0008006" key="5">
    <source>
        <dbReference type="Google" id="ProtNLM"/>
    </source>
</evidence>
<gene>
    <name evidence="3" type="ORF">FD37_GL001636</name>
</gene>
<evidence type="ECO:0000313" key="4">
    <source>
        <dbReference type="Proteomes" id="UP000051835"/>
    </source>
</evidence>
<keyword evidence="2" id="KW-0472">Membrane</keyword>
<protein>
    <recommendedName>
        <fullName evidence="5">Streptococcal hemagglutinin protein</fullName>
    </recommendedName>
</protein>
<comment type="caution">
    <text evidence="3">The sequence shown here is derived from an EMBL/GenBank/DDBJ whole genome shotgun (WGS) entry which is preliminary data.</text>
</comment>
<dbReference type="PATRIC" id="fig|1423805.4.peg.1678"/>
<name>A0A0R1QTL8_9LACO</name>
<keyword evidence="2" id="KW-0812">Transmembrane</keyword>
<feature type="region of interest" description="Disordered" evidence="1">
    <location>
        <begin position="129"/>
        <end position="176"/>
    </location>
</feature>
<sequence length="218" mass="24029">MEVFQLNNQEPKSRVQRYNFNADDQRPPRHRRRQRRWWPWLMTLITLAVAILLVMAINGHKSATTHSAASSSSNSSVLAHSTSASEATAYSQFSAKLDTYTDSASGLTATQKQALQTIINNEKSATVQAREQKLLDRTTTQSATSSSDNTSSNADSTSSTKKSSSQNPTSFDTTHTFSSVGDAQNWAQASKSQWLQAGYSTYTITSDGQGNYNLQFVR</sequence>
<keyword evidence="2" id="KW-1133">Transmembrane helix</keyword>
<dbReference type="Proteomes" id="UP000051835">
    <property type="component" value="Unassembled WGS sequence"/>
</dbReference>
<feature type="region of interest" description="Disordered" evidence="1">
    <location>
        <begin position="1"/>
        <end position="33"/>
    </location>
</feature>
<reference evidence="3 4" key="1">
    <citation type="journal article" date="2015" name="Genome Announc.">
        <title>Expanding the biotechnology potential of lactobacilli through comparative genomics of 213 strains and associated genera.</title>
        <authorList>
            <person name="Sun Z."/>
            <person name="Harris H.M."/>
            <person name="McCann A."/>
            <person name="Guo C."/>
            <person name="Argimon S."/>
            <person name="Zhang W."/>
            <person name="Yang X."/>
            <person name="Jeffery I.B."/>
            <person name="Cooney J.C."/>
            <person name="Kagawa T.F."/>
            <person name="Liu W."/>
            <person name="Song Y."/>
            <person name="Salvetti E."/>
            <person name="Wrobel A."/>
            <person name="Rasinkangas P."/>
            <person name="Parkhill J."/>
            <person name="Rea M.C."/>
            <person name="O'Sullivan O."/>
            <person name="Ritari J."/>
            <person name="Douillard F.P."/>
            <person name="Paul Ross R."/>
            <person name="Yang R."/>
            <person name="Briner A.E."/>
            <person name="Felis G.E."/>
            <person name="de Vos W.M."/>
            <person name="Barrangou R."/>
            <person name="Klaenhammer T.R."/>
            <person name="Caufield P.W."/>
            <person name="Cui Y."/>
            <person name="Zhang H."/>
            <person name="O'Toole P.W."/>
        </authorList>
    </citation>
    <scope>NUCLEOTIDE SEQUENCE [LARGE SCALE GENOMIC DNA]</scope>
    <source>
        <strain evidence="3 4">DSM 15429</strain>
    </source>
</reference>
<feature type="compositionally biased region" description="Low complexity" evidence="1">
    <location>
        <begin position="138"/>
        <end position="166"/>
    </location>
</feature>
<organism evidence="3 4">
    <name type="scientific">Levilactobacillus spicheri DSM 15429</name>
    <dbReference type="NCBI Taxonomy" id="1423805"/>
    <lineage>
        <taxon>Bacteria</taxon>
        <taxon>Bacillati</taxon>
        <taxon>Bacillota</taxon>
        <taxon>Bacilli</taxon>
        <taxon>Lactobacillales</taxon>
        <taxon>Lactobacillaceae</taxon>
        <taxon>Levilactobacillus</taxon>
    </lineage>
</organism>
<feature type="transmembrane region" description="Helical" evidence="2">
    <location>
        <begin position="37"/>
        <end position="57"/>
    </location>
</feature>
<evidence type="ECO:0000256" key="2">
    <source>
        <dbReference type="SAM" id="Phobius"/>
    </source>
</evidence>
<accession>A0A0R1QTL8</accession>
<dbReference type="AlphaFoldDB" id="A0A0R1QTL8"/>
<proteinExistence type="predicted"/>
<dbReference type="EMBL" id="AZFC01000018">
    <property type="protein sequence ID" value="KRL48077.1"/>
    <property type="molecule type" value="Genomic_DNA"/>
</dbReference>
<feature type="compositionally biased region" description="Polar residues" evidence="1">
    <location>
        <begin position="1"/>
        <end position="10"/>
    </location>
</feature>